<organism evidence="1 2">
    <name type="scientific">Sodiomyces alkalinus (strain CBS 110278 / VKM F-3762 / F11)</name>
    <name type="common">Alkaliphilic filamentous fungus</name>
    <dbReference type="NCBI Taxonomy" id="1314773"/>
    <lineage>
        <taxon>Eukaryota</taxon>
        <taxon>Fungi</taxon>
        <taxon>Dikarya</taxon>
        <taxon>Ascomycota</taxon>
        <taxon>Pezizomycotina</taxon>
        <taxon>Sordariomycetes</taxon>
        <taxon>Hypocreomycetidae</taxon>
        <taxon>Glomerellales</taxon>
        <taxon>Plectosphaerellaceae</taxon>
        <taxon>Sodiomyces</taxon>
    </lineage>
</organism>
<protein>
    <submittedName>
        <fullName evidence="1">Uncharacterized protein</fullName>
    </submittedName>
</protein>
<evidence type="ECO:0000313" key="2">
    <source>
        <dbReference type="Proteomes" id="UP000272025"/>
    </source>
</evidence>
<reference evidence="1 2" key="1">
    <citation type="journal article" date="2018" name="Mol. Ecol.">
        <title>The obligate alkalophilic soda-lake fungus Sodiomyces alkalinus has shifted to a protein diet.</title>
        <authorList>
            <person name="Grum-Grzhimaylo A.A."/>
            <person name="Falkoski D.L."/>
            <person name="van den Heuvel J."/>
            <person name="Valero-Jimenez C.A."/>
            <person name="Min B."/>
            <person name="Choi I.G."/>
            <person name="Lipzen A."/>
            <person name="Daum C.G."/>
            <person name="Aanen D.K."/>
            <person name="Tsang A."/>
            <person name="Henrissat B."/>
            <person name="Bilanenko E.N."/>
            <person name="de Vries R.P."/>
            <person name="van Kan J.A.L."/>
            <person name="Grigoriev I.V."/>
            <person name="Debets A.J.M."/>
        </authorList>
    </citation>
    <scope>NUCLEOTIDE SEQUENCE [LARGE SCALE GENOMIC DNA]</scope>
    <source>
        <strain evidence="1 2">F11</strain>
    </source>
</reference>
<dbReference type="EMBL" id="ML119059">
    <property type="protein sequence ID" value="ROT36396.1"/>
    <property type="molecule type" value="Genomic_DNA"/>
</dbReference>
<dbReference type="AlphaFoldDB" id="A0A3N2PPV6"/>
<evidence type="ECO:0000313" key="1">
    <source>
        <dbReference type="EMBL" id="ROT36396.1"/>
    </source>
</evidence>
<proteinExistence type="predicted"/>
<keyword evidence="2" id="KW-1185">Reference proteome</keyword>
<dbReference type="RefSeq" id="XP_028464202.1">
    <property type="nucleotide sequence ID" value="XM_028614436.1"/>
</dbReference>
<dbReference type="GeneID" id="39582914"/>
<accession>A0A3N2PPV6</accession>
<name>A0A3N2PPV6_SODAK</name>
<gene>
    <name evidence="1" type="ORF">SODALDRAFT_362196</name>
</gene>
<dbReference type="Proteomes" id="UP000272025">
    <property type="component" value="Unassembled WGS sequence"/>
</dbReference>
<sequence>MKGREEHEKEEVARRFRFKLADPNLEFCPSSCSSPNYLCDVQAGRQAGRYFVLRTASLVPSRTELSRHKAKEQKWQAHQKFLQPLNTHINLEIWDLGLGRPGDLQQHCAVGPVKRPNETAQAPCIDLPRLTVDPSPRLEDLQVNLWFGMEKHTEHLKQTTQVGHAMPVWYIVLLKTIAVLEALTPRTTTCGR</sequence>